<name>A1ZW79_MICM2</name>
<accession>A1ZW79</accession>
<comment type="caution">
    <text evidence="1">The sequence shown here is derived from an EMBL/GenBank/DDBJ whole genome shotgun (WGS) entry which is preliminary data.</text>
</comment>
<evidence type="ECO:0000313" key="1">
    <source>
        <dbReference type="EMBL" id="EAY25317.1"/>
    </source>
</evidence>
<organism evidence="1 2">
    <name type="scientific">Microscilla marina ATCC 23134</name>
    <dbReference type="NCBI Taxonomy" id="313606"/>
    <lineage>
        <taxon>Bacteria</taxon>
        <taxon>Pseudomonadati</taxon>
        <taxon>Bacteroidota</taxon>
        <taxon>Cytophagia</taxon>
        <taxon>Cytophagales</taxon>
        <taxon>Microscillaceae</taxon>
        <taxon>Microscilla</taxon>
    </lineage>
</organism>
<dbReference type="Proteomes" id="UP000004095">
    <property type="component" value="Unassembled WGS sequence"/>
</dbReference>
<dbReference type="EMBL" id="AAWS01000050">
    <property type="protein sequence ID" value="EAY25317.1"/>
    <property type="molecule type" value="Genomic_DNA"/>
</dbReference>
<sequence>MSMKYEIRIFAKDRNKIIQFTDQNGNANLMFTPTEWEDLYYAMGAVIDDEAMKQEETDKVVAIITVKEIEFEEVMDRMVDDLTPTLTQVLDSTQEQTVFRIAA</sequence>
<dbReference type="AlphaFoldDB" id="A1ZW79"/>
<proteinExistence type="predicted"/>
<keyword evidence="2" id="KW-1185">Reference proteome</keyword>
<protein>
    <submittedName>
        <fullName evidence="1">Uncharacterized protein</fullName>
    </submittedName>
</protein>
<gene>
    <name evidence="1" type="ORF">M23134_04498</name>
</gene>
<reference evidence="1 2" key="1">
    <citation type="submission" date="2007-01" db="EMBL/GenBank/DDBJ databases">
        <authorList>
            <person name="Haygood M."/>
            <person name="Podell S."/>
            <person name="Anderson C."/>
            <person name="Hopkinson B."/>
            <person name="Roe K."/>
            <person name="Barbeau K."/>
            <person name="Gaasterland T."/>
            <person name="Ferriera S."/>
            <person name="Johnson J."/>
            <person name="Kravitz S."/>
            <person name="Beeson K."/>
            <person name="Sutton G."/>
            <person name="Rogers Y.-H."/>
            <person name="Friedman R."/>
            <person name="Frazier M."/>
            <person name="Venter J.C."/>
        </authorList>
    </citation>
    <scope>NUCLEOTIDE SEQUENCE [LARGE SCALE GENOMIC DNA]</scope>
    <source>
        <strain evidence="1 2">ATCC 23134</strain>
    </source>
</reference>
<evidence type="ECO:0000313" key="2">
    <source>
        <dbReference type="Proteomes" id="UP000004095"/>
    </source>
</evidence>